<dbReference type="SUPFAM" id="SSF53850">
    <property type="entry name" value="Periplasmic binding protein-like II"/>
    <property type="match status" value="1"/>
</dbReference>
<feature type="signal peptide" evidence="5">
    <location>
        <begin position="1"/>
        <end position="21"/>
    </location>
</feature>
<feature type="domain" description="Solute-binding protein family 3/N-terminal" evidence="6">
    <location>
        <begin position="28"/>
        <end position="247"/>
    </location>
</feature>
<reference evidence="7 8" key="2">
    <citation type="journal article" date="2020" name="Microb. Genom.">
        <title>Analysis of complete Campylobacter concisus genomes identifies genomospecies features, secretion systems and novel plasmids and their association with severe ulcerative colitis.</title>
        <authorList>
            <person name="Liu F."/>
            <person name="Chen S."/>
            <person name="Luu L.D.W."/>
            <person name="Lee S.A."/>
            <person name="Tay A.C.Y."/>
            <person name="Wu R."/>
            <person name="Riordan S.M."/>
            <person name="Lan R."/>
            <person name="Liu L."/>
            <person name="Zhang L."/>
        </authorList>
    </citation>
    <scope>NUCLEOTIDE SEQUENCE [LARGE SCALE GENOMIC DNA]</scope>
    <source>
        <strain evidence="7 8">H16O-S1</strain>
    </source>
</reference>
<protein>
    <submittedName>
        <fullName evidence="7">Amino acid ABC transporter substrate-binding protein</fullName>
    </submittedName>
</protein>
<comment type="subcellular location">
    <subcellularLocation>
        <location evidence="1">Cell envelope</location>
    </subcellularLocation>
</comment>
<evidence type="ECO:0000256" key="1">
    <source>
        <dbReference type="ARBA" id="ARBA00004196"/>
    </source>
</evidence>
<keyword evidence="3 5" id="KW-0732">Signal</keyword>
<dbReference type="PANTHER" id="PTHR35936">
    <property type="entry name" value="MEMBRANE-BOUND LYTIC MUREIN TRANSGLYCOSYLASE F"/>
    <property type="match status" value="1"/>
</dbReference>
<dbReference type="AlphaFoldDB" id="A0A7S9WXK5"/>
<evidence type="ECO:0000256" key="4">
    <source>
        <dbReference type="RuleBase" id="RU003744"/>
    </source>
</evidence>
<gene>
    <name evidence="7" type="ORF">CVS89_01655</name>
</gene>
<name>A0A7S9WXK5_9BACT</name>
<evidence type="ECO:0000256" key="2">
    <source>
        <dbReference type="ARBA" id="ARBA00010333"/>
    </source>
</evidence>
<proteinExistence type="inferred from homology"/>
<dbReference type="PROSITE" id="PS01039">
    <property type="entry name" value="SBP_BACTERIAL_3"/>
    <property type="match status" value="1"/>
</dbReference>
<dbReference type="SMART" id="SM00062">
    <property type="entry name" value="PBPb"/>
    <property type="match status" value="1"/>
</dbReference>
<feature type="chain" id="PRO_5033044350" evidence="5">
    <location>
        <begin position="22"/>
        <end position="250"/>
    </location>
</feature>
<evidence type="ECO:0000256" key="5">
    <source>
        <dbReference type="SAM" id="SignalP"/>
    </source>
</evidence>
<dbReference type="GO" id="GO:0030313">
    <property type="term" value="C:cell envelope"/>
    <property type="evidence" value="ECO:0007669"/>
    <property type="project" value="UniProtKB-SubCell"/>
</dbReference>
<dbReference type="Proteomes" id="UP000594571">
    <property type="component" value="Chromosome"/>
</dbReference>
<evidence type="ECO:0000259" key="6">
    <source>
        <dbReference type="SMART" id="SM00062"/>
    </source>
</evidence>
<dbReference type="PANTHER" id="PTHR35936:SF35">
    <property type="entry name" value="L-CYSTINE-BINDING PROTEIN TCYJ"/>
    <property type="match status" value="1"/>
</dbReference>
<sequence>MKFKKVLFAFILGAFAVLANASTLKPGVLTVATEGTYAPFSYYNDKNELVGYDVDIAKAVAKKLNLKIDFLTAPWDAMLAAFDSGKADAVFNQVSITDERKKKYEFSEPYTVTYGAIIVEKDNNSIKSFNDLKGKKNADSATSNWAKVAASYGAQNVTVDSFAKSMELLIAGRVDTVIRTNVVFYDFLKERPNAPVKIATTGTDKDYAGVAIQKGNTELKEQINKALGELSKEGKLKEISLKYFGIDVSK</sequence>
<evidence type="ECO:0000313" key="7">
    <source>
        <dbReference type="EMBL" id="QPH96997.1"/>
    </source>
</evidence>
<dbReference type="InterPro" id="IPR001638">
    <property type="entry name" value="Solute-binding_3/MltF_N"/>
</dbReference>
<dbReference type="RefSeq" id="WP_107848106.1">
    <property type="nucleotide sequence ID" value="NZ_CP049263.1"/>
</dbReference>
<dbReference type="Gene3D" id="3.40.190.10">
    <property type="entry name" value="Periplasmic binding protein-like II"/>
    <property type="match status" value="2"/>
</dbReference>
<dbReference type="CDD" id="cd13711">
    <property type="entry name" value="PBP2_Ngo0372_TcyA"/>
    <property type="match status" value="1"/>
</dbReference>
<accession>A0A7S9WXK5</accession>
<dbReference type="InterPro" id="IPR018313">
    <property type="entry name" value="SBP_3_CS"/>
</dbReference>
<evidence type="ECO:0000313" key="8">
    <source>
        <dbReference type="Proteomes" id="UP000594571"/>
    </source>
</evidence>
<comment type="similarity">
    <text evidence="2 4">Belongs to the bacterial solute-binding protein 3 family.</text>
</comment>
<evidence type="ECO:0000256" key="3">
    <source>
        <dbReference type="ARBA" id="ARBA00022729"/>
    </source>
</evidence>
<dbReference type="EMBL" id="CP049263">
    <property type="protein sequence ID" value="QPH96997.1"/>
    <property type="molecule type" value="Genomic_DNA"/>
</dbReference>
<organism evidence="7 8">
    <name type="scientific">Campylobacter concisus</name>
    <dbReference type="NCBI Taxonomy" id="199"/>
    <lineage>
        <taxon>Bacteria</taxon>
        <taxon>Pseudomonadati</taxon>
        <taxon>Campylobacterota</taxon>
        <taxon>Epsilonproteobacteria</taxon>
        <taxon>Campylobacterales</taxon>
        <taxon>Campylobacteraceae</taxon>
        <taxon>Campylobacter</taxon>
    </lineage>
</organism>
<reference evidence="7 8" key="1">
    <citation type="journal article" date="2018" name="Emerg. Microbes Infect.">
        <title>Genomic analysis of oral Campylobacter concisus strains identified a potential bacterial molecular marker associated with active Crohn's disease.</title>
        <authorList>
            <person name="Liu F."/>
            <person name="Ma R."/>
            <person name="Tay C.Y.A."/>
            <person name="Octavia S."/>
            <person name="Lan R."/>
            <person name="Chung H.K.L."/>
            <person name="Riordan S.M."/>
            <person name="Grimm M.C."/>
            <person name="Leong R.W."/>
            <person name="Tanaka M.M."/>
            <person name="Connor S."/>
            <person name="Zhang L."/>
        </authorList>
    </citation>
    <scope>NUCLEOTIDE SEQUENCE [LARGE SCALE GENOMIC DNA]</scope>
    <source>
        <strain evidence="7 8">H16O-S1</strain>
    </source>
</reference>
<dbReference type="Pfam" id="PF00497">
    <property type="entry name" value="SBP_bac_3"/>
    <property type="match status" value="1"/>
</dbReference>